<evidence type="ECO:0000313" key="2">
    <source>
        <dbReference type="EMBL" id="MFC7234501.1"/>
    </source>
</evidence>
<dbReference type="InterPro" id="IPR000994">
    <property type="entry name" value="Pept_M24"/>
</dbReference>
<dbReference type="Gene3D" id="3.90.230.10">
    <property type="entry name" value="Creatinase/methionine aminopeptidase superfamily"/>
    <property type="match status" value="1"/>
</dbReference>
<dbReference type="Pfam" id="PF00557">
    <property type="entry name" value="Peptidase_M24"/>
    <property type="match status" value="1"/>
</dbReference>
<evidence type="ECO:0000259" key="1">
    <source>
        <dbReference type="Pfam" id="PF00557"/>
    </source>
</evidence>
<accession>A0ABD5ZM55</accession>
<dbReference type="InterPro" id="IPR050659">
    <property type="entry name" value="Peptidase_M24B"/>
</dbReference>
<organism evidence="2 3">
    <name type="scientific">Halosegnis marinus</name>
    <dbReference type="NCBI Taxonomy" id="3034023"/>
    <lineage>
        <taxon>Archaea</taxon>
        <taxon>Methanobacteriati</taxon>
        <taxon>Methanobacteriota</taxon>
        <taxon>Stenosarchaea group</taxon>
        <taxon>Halobacteria</taxon>
        <taxon>Halobacteriales</taxon>
        <taxon>Natronomonadaceae</taxon>
        <taxon>Halosegnis</taxon>
    </lineage>
</organism>
<dbReference type="PANTHER" id="PTHR46112:SF2">
    <property type="entry name" value="XAA-PRO AMINOPEPTIDASE P-RELATED"/>
    <property type="match status" value="1"/>
</dbReference>
<keyword evidence="3" id="KW-1185">Reference proteome</keyword>
<dbReference type="RefSeq" id="WP_276235510.1">
    <property type="nucleotide sequence ID" value="NZ_CP119802.1"/>
</dbReference>
<reference evidence="2 3" key="1">
    <citation type="journal article" date="2019" name="Int. J. Syst. Evol. Microbiol.">
        <title>The Global Catalogue of Microorganisms (GCM) 10K type strain sequencing project: providing services to taxonomists for standard genome sequencing and annotation.</title>
        <authorList>
            <consortium name="The Broad Institute Genomics Platform"/>
            <consortium name="The Broad Institute Genome Sequencing Center for Infectious Disease"/>
            <person name="Wu L."/>
            <person name="Ma J."/>
        </authorList>
    </citation>
    <scope>NUCLEOTIDE SEQUENCE [LARGE SCALE GENOMIC DNA]</scope>
    <source>
        <strain evidence="2 3">DT85</strain>
    </source>
</reference>
<feature type="domain" description="Peptidase M24" evidence="1">
    <location>
        <begin position="154"/>
        <end position="370"/>
    </location>
</feature>
<dbReference type="PANTHER" id="PTHR46112">
    <property type="entry name" value="AMINOPEPTIDASE"/>
    <property type="match status" value="1"/>
</dbReference>
<gene>
    <name evidence="2" type="ORF">ACFQJ4_04130</name>
</gene>
<sequence length="387" mass="40284">MTDLAGGYGALDLLCGETDADAFVHVADRGDPTQLFLTRFHGPDRPYAFVYELDGGPTDDREGTATLCAPALFDEQAAREFAGDRVLALGPDSARTPEGRAAALLDDGARVAVLDTAGARTLARLEDGGVEPITVDPAPVERARRRKTAGEVDRLRAVQRATRAGMRRAEAVLAASAADGDTLRYEGAPLTTERLRREVNATLAREGVSDAGNTVIGAGPTCADLHFVGEDTVRPGETVLLDISPRGPDGYYGDFTRTFVPGGAAGWERDVYDAVADALEAALGVLDRGAGVEGAAVSAAVEEALAAGGFGDAAAPRMTHGPGHGVGLALHEAPGYGGTLRAGDVVTIEPGLYDPARGGVRLEDLVLVTEEGIERFGAYRLDPKPRA</sequence>
<dbReference type="EMBL" id="JBHTAP010000001">
    <property type="protein sequence ID" value="MFC7234501.1"/>
    <property type="molecule type" value="Genomic_DNA"/>
</dbReference>
<evidence type="ECO:0000313" key="3">
    <source>
        <dbReference type="Proteomes" id="UP001596398"/>
    </source>
</evidence>
<dbReference type="SUPFAM" id="SSF55920">
    <property type="entry name" value="Creatinase/aminopeptidase"/>
    <property type="match status" value="1"/>
</dbReference>
<comment type="caution">
    <text evidence="2">The sequence shown here is derived from an EMBL/GenBank/DDBJ whole genome shotgun (WGS) entry which is preliminary data.</text>
</comment>
<protein>
    <submittedName>
        <fullName evidence="2">M24 family metallopeptidase</fullName>
    </submittedName>
</protein>
<dbReference type="Proteomes" id="UP001596398">
    <property type="component" value="Unassembled WGS sequence"/>
</dbReference>
<dbReference type="AlphaFoldDB" id="A0ABD5ZM55"/>
<proteinExistence type="predicted"/>
<dbReference type="GeneID" id="79266169"/>
<dbReference type="InterPro" id="IPR036005">
    <property type="entry name" value="Creatinase/aminopeptidase-like"/>
</dbReference>
<name>A0ABD5ZM55_9EURY</name>